<keyword evidence="4 8" id="KW-0812">Transmembrane</keyword>
<dbReference type="AlphaFoldDB" id="A0A163ZIM3"/>
<dbReference type="Gene3D" id="2.40.170.20">
    <property type="entry name" value="TonB-dependent receptor, beta-barrel domain"/>
    <property type="match status" value="1"/>
</dbReference>
<dbReference type="InterPro" id="IPR000531">
    <property type="entry name" value="Beta-barrel_TonB"/>
</dbReference>
<dbReference type="InterPro" id="IPR037066">
    <property type="entry name" value="Plug_dom_sf"/>
</dbReference>
<comment type="subcellular location">
    <subcellularLocation>
        <location evidence="1 8">Cell outer membrane</location>
        <topology evidence="1 8">Multi-pass membrane protein</topology>
    </subcellularLocation>
</comment>
<evidence type="ECO:0000259" key="11">
    <source>
        <dbReference type="Pfam" id="PF00593"/>
    </source>
</evidence>
<evidence type="ECO:0000256" key="6">
    <source>
        <dbReference type="ARBA" id="ARBA00023136"/>
    </source>
</evidence>
<dbReference type="OrthoDB" id="9768177at2"/>
<evidence type="ECO:0000256" key="3">
    <source>
        <dbReference type="ARBA" id="ARBA00022452"/>
    </source>
</evidence>
<dbReference type="NCBIfam" id="TIGR04056">
    <property type="entry name" value="OMP_RagA_SusC"/>
    <property type="match status" value="1"/>
</dbReference>
<dbReference type="EMBL" id="LQNU01000050">
    <property type="protein sequence ID" value="KZE81833.1"/>
    <property type="molecule type" value="Genomic_DNA"/>
</dbReference>
<protein>
    <submittedName>
        <fullName evidence="13">SusC/RagA family TonB-linked outer membrane protein</fullName>
    </submittedName>
</protein>
<comment type="similarity">
    <text evidence="8 9">Belongs to the TonB-dependent receptor family.</text>
</comment>
<dbReference type="InterPro" id="IPR023997">
    <property type="entry name" value="TonB-dep_OMP_SusC/RagA_CS"/>
</dbReference>
<keyword evidence="7 8" id="KW-0998">Cell outer membrane</keyword>
<organism evidence="13 14">
    <name type="scientific">Myroides marinus</name>
    <dbReference type="NCBI Taxonomy" id="703342"/>
    <lineage>
        <taxon>Bacteria</taxon>
        <taxon>Pseudomonadati</taxon>
        <taxon>Bacteroidota</taxon>
        <taxon>Flavobacteriia</taxon>
        <taxon>Flavobacteriales</taxon>
        <taxon>Flavobacteriaceae</taxon>
        <taxon>Myroides</taxon>
    </lineage>
</organism>
<evidence type="ECO:0000256" key="1">
    <source>
        <dbReference type="ARBA" id="ARBA00004571"/>
    </source>
</evidence>
<keyword evidence="5 9" id="KW-0798">TonB box</keyword>
<dbReference type="Pfam" id="PF00593">
    <property type="entry name" value="TonB_dep_Rec_b-barrel"/>
    <property type="match status" value="1"/>
</dbReference>
<evidence type="ECO:0000256" key="5">
    <source>
        <dbReference type="ARBA" id="ARBA00023077"/>
    </source>
</evidence>
<comment type="caution">
    <text evidence="13">The sequence shown here is derived from an EMBL/GenBank/DDBJ whole genome shotgun (WGS) entry which is preliminary data.</text>
</comment>
<name>A0A163ZIM3_9FLAO</name>
<dbReference type="InterPro" id="IPR036942">
    <property type="entry name" value="Beta-barrel_TonB_sf"/>
</dbReference>
<keyword evidence="10" id="KW-0732">Signal</keyword>
<evidence type="ECO:0000256" key="2">
    <source>
        <dbReference type="ARBA" id="ARBA00022448"/>
    </source>
</evidence>
<dbReference type="RefSeq" id="WP_038986487.1">
    <property type="nucleotide sequence ID" value="NZ_JWJO01000023.1"/>
</dbReference>
<dbReference type="InterPro" id="IPR012910">
    <property type="entry name" value="Plug_dom"/>
</dbReference>
<evidence type="ECO:0000256" key="9">
    <source>
        <dbReference type="RuleBase" id="RU003357"/>
    </source>
</evidence>
<dbReference type="NCBIfam" id="TIGR04057">
    <property type="entry name" value="SusC_RagA_signa"/>
    <property type="match status" value="1"/>
</dbReference>
<evidence type="ECO:0000256" key="7">
    <source>
        <dbReference type="ARBA" id="ARBA00023237"/>
    </source>
</evidence>
<sequence>MHITKRSLLSLAFLMAVTASSYAQQKKAPIVVRDAETLLPLPGVTIENITKDEVGITQDDGHFELDNGDLKEIKLRLSYIGYFDKEITIKGGDYPSFIDLDVEDNLLEGIVVTGYTKQSRSKTTGAVSKIEAQSLNKSQVSSMDQALQGQVPGLYVASPSGQPGTPGRVTIRGIGSLQDENTNPLYVLNGIPISPATFSALNPEDFEDITVLKDAAATAQYGSRGANGVIVITSKKGPSDSNGMRVTYQTQYGYSEANNSKWDMMNTNQRLQFEEMLQDQDLPGWAYSRNNPYKIVNGVQVAKSDVDYIEGDRRLAEIRNTNIDWKKKLLRRGINQSHNLSFQGGNSETQHYTSVNYFKQDGVLYNSGIEKFNVNSNIHHKSGRLSSNFFINLANINSQSSESDFDVSETNPVASMYFALPYENPYDENGRLTPGPNRFGTNALSMYNDVSRREKQQKGVLAGNFSFDITDDLKLTSTLGVDYTKIGNTHIIKPDTYFGELVEEGGKGMFSQGDQTNIGLMANFGANYKYRWDAHEIEAIALMEMNRQKYNYHGFTGYGLIDGLDHTAGGITPGTPENDFIPKVEGRESENLLVSQVALLRYSYENRFTLSTSFRRDGSSRVPSNNRYKHFYAVGGSWNMKSEDFMQDIDVVSMARLRASYGLTGNANGFASDFGYRRLYGPGQYNGGTALNPISPGNSNYNWEMNRILDLGLEFGLFGNRLVGEVDFYNRITSDLFLDRSLSSTSGFESVADNMGKIRNRGIELKLSGDVIRSGDFTFNLGVNFAYNKNKILSLGDEDEIITEDYSIHQVGKQIGHFYMVKWAGVDQQTGAPLYYDKEGNITTTYDPDNAVLVKGGFDPAIKGGFTTNFKYKNLEVSALFSFIKGMYRLNTGEFYRTSADQTYRIYNQSTSMLDMWQNPGDVSDNPSAKYARYMTDRELQKADYLKLRNLSVNYKFKDFGKWNKVVKEVNVFAQGQNLLTWTNWKGQDPEDDNNWYQYEYPLPRTITAGLRVIF</sequence>
<dbReference type="InterPro" id="IPR023996">
    <property type="entry name" value="TonB-dep_OMP_SusC/RagA"/>
</dbReference>
<dbReference type="Gene3D" id="2.170.130.10">
    <property type="entry name" value="TonB-dependent receptor, plug domain"/>
    <property type="match status" value="1"/>
</dbReference>
<feature type="chain" id="PRO_5007848367" evidence="10">
    <location>
        <begin position="24"/>
        <end position="1015"/>
    </location>
</feature>
<dbReference type="InterPro" id="IPR039426">
    <property type="entry name" value="TonB-dep_rcpt-like"/>
</dbReference>
<dbReference type="Proteomes" id="UP000076630">
    <property type="component" value="Unassembled WGS sequence"/>
</dbReference>
<evidence type="ECO:0000256" key="8">
    <source>
        <dbReference type="PROSITE-ProRule" id="PRU01360"/>
    </source>
</evidence>
<dbReference type="GO" id="GO:0009279">
    <property type="term" value="C:cell outer membrane"/>
    <property type="evidence" value="ECO:0007669"/>
    <property type="project" value="UniProtKB-SubCell"/>
</dbReference>
<feature type="domain" description="TonB-dependent receptor-like beta-barrel" evidence="11">
    <location>
        <begin position="417"/>
        <end position="979"/>
    </location>
</feature>
<dbReference type="PROSITE" id="PS52016">
    <property type="entry name" value="TONB_DEPENDENT_REC_3"/>
    <property type="match status" value="1"/>
</dbReference>
<keyword evidence="14" id="KW-1185">Reference proteome</keyword>
<dbReference type="InterPro" id="IPR008969">
    <property type="entry name" value="CarboxyPept-like_regulatory"/>
</dbReference>
<accession>A0A163ZIM3</accession>
<reference evidence="13 14" key="1">
    <citation type="submission" date="2016-01" db="EMBL/GenBank/DDBJ databases">
        <title>Whole genome sequencing of Myroides marinus L41.</title>
        <authorList>
            <person name="Hong K.W."/>
        </authorList>
    </citation>
    <scope>NUCLEOTIDE SEQUENCE [LARGE SCALE GENOMIC DNA]</scope>
    <source>
        <strain evidence="13 14">L41</strain>
    </source>
</reference>
<evidence type="ECO:0000256" key="10">
    <source>
        <dbReference type="SAM" id="SignalP"/>
    </source>
</evidence>
<dbReference type="Pfam" id="PF07715">
    <property type="entry name" value="Plug"/>
    <property type="match status" value="1"/>
</dbReference>
<keyword evidence="6 8" id="KW-0472">Membrane</keyword>
<evidence type="ECO:0000256" key="4">
    <source>
        <dbReference type="ARBA" id="ARBA00022692"/>
    </source>
</evidence>
<feature type="signal peptide" evidence="10">
    <location>
        <begin position="1"/>
        <end position="23"/>
    </location>
</feature>
<feature type="domain" description="TonB-dependent receptor plug" evidence="12">
    <location>
        <begin position="121"/>
        <end position="229"/>
    </location>
</feature>
<evidence type="ECO:0000313" key="13">
    <source>
        <dbReference type="EMBL" id="KZE81833.1"/>
    </source>
</evidence>
<keyword evidence="3 8" id="KW-1134">Transmembrane beta strand</keyword>
<evidence type="ECO:0000259" key="12">
    <source>
        <dbReference type="Pfam" id="PF07715"/>
    </source>
</evidence>
<evidence type="ECO:0000313" key="14">
    <source>
        <dbReference type="Proteomes" id="UP000076630"/>
    </source>
</evidence>
<proteinExistence type="inferred from homology"/>
<gene>
    <name evidence="13" type="ORF">AV926_00555</name>
</gene>
<dbReference type="SUPFAM" id="SSF56935">
    <property type="entry name" value="Porins"/>
    <property type="match status" value="1"/>
</dbReference>
<keyword evidence="2 8" id="KW-0813">Transport</keyword>
<dbReference type="SUPFAM" id="SSF49464">
    <property type="entry name" value="Carboxypeptidase regulatory domain-like"/>
    <property type="match status" value="1"/>
</dbReference>